<dbReference type="Proteomes" id="UP001445076">
    <property type="component" value="Unassembled WGS sequence"/>
</dbReference>
<dbReference type="Pfam" id="PF01607">
    <property type="entry name" value="CBM_14"/>
    <property type="match status" value="1"/>
</dbReference>
<sequence>MSTLLLSCLLFLGLWLRLEAEQISCTPSCVDIEPGVKIADPKSCRNYYICLVDEKVSDFTVECPEGQIFDAANKICANEGRCDVCDPPCKFSCPANIDKVELVADRSDCSNIQICVPNNEPVPSTCSDGAPYFNGTECTTDASQCCDPCIPFCSEPFTQIPDPTDCTNFYFCERKEYPKETSLYHCDEGNFDEAEGICSKDAECNEPCKGSL</sequence>
<feature type="chain" id="PRO_5043598008" description="Chitin-binding type-2 domain-containing protein" evidence="1">
    <location>
        <begin position="21"/>
        <end position="212"/>
    </location>
</feature>
<dbReference type="GO" id="GO:0005576">
    <property type="term" value="C:extracellular region"/>
    <property type="evidence" value="ECO:0007669"/>
    <property type="project" value="InterPro"/>
</dbReference>
<name>A0AAW0W4X0_CHEQU</name>
<evidence type="ECO:0000313" key="3">
    <source>
        <dbReference type="EMBL" id="KAK8724548.1"/>
    </source>
</evidence>
<dbReference type="SMART" id="SM00494">
    <property type="entry name" value="ChtBD2"/>
    <property type="match status" value="3"/>
</dbReference>
<dbReference type="PROSITE" id="PS50940">
    <property type="entry name" value="CHIT_BIND_II"/>
    <property type="match status" value="1"/>
</dbReference>
<gene>
    <name evidence="3" type="ORF">OTU49_011123</name>
</gene>
<evidence type="ECO:0000259" key="2">
    <source>
        <dbReference type="PROSITE" id="PS50940"/>
    </source>
</evidence>
<proteinExistence type="predicted"/>
<dbReference type="GO" id="GO:0008061">
    <property type="term" value="F:chitin binding"/>
    <property type="evidence" value="ECO:0007669"/>
    <property type="project" value="InterPro"/>
</dbReference>
<dbReference type="InterPro" id="IPR002557">
    <property type="entry name" value="Chitin-bd_dom"/>
</dbReference>
<dbReference type="SUPFAM" id="SSF57625">
    <property type="entry name" value="Invertebrate chitin-binding proteins"/>
    <property type="match status" value="1"/>
</dbReference>
<evidence type="ECO:0000256" key="1">
    <source>
        <dbReference type="SAM" id="SignalP"/>
    </source>
</evidence>
<feature type="domain" description="Chitin-binding type-2" evidence="2">
    <location>
        <begin position="26"/>
        <end position="84"/>
    </location>
</feature>
<protein>
    <recommendedName>
        <fullName evidence="2">Chitin-binding type-2 domain-containing protein</fullName>
    </recommendedName>
</protein>
<keyword evidence="4" id="KW-1185">Reference proteome</keyword>
<dbReference type="AlphaFoldDB" id="A0AAW0W4X0"/>
<comment type="caution">
    <text evidence="3">The sequence shown here is derived from an EMBL/GenBank/DDBJ whole genome shotgun (WGS) entry which is preliminary data.</text>
</comment>
<feature type="signal peptide" evidence="1">
    <location>
        <begin position="1"/>
        <end position="20"/>
    </location>
</feature>
<organism evidence="3 4">
    <name type="scientific">Cherax quadricarinatus</name>
    <name type="common">Australian red claw crayfish</name>
    <dbReference type="NCBI Taxonomy" id="27406"/>
    <lineage>
        <taxon>Eukaryota</taxon>
        <taxon>Metazoa</taxon>
        <taxon>Ecdysozoa</taxon>
        <taxon>Arthropoda</taxon>
        <taxon>Crustacea</taxon>
        <taxon>Multicrustacea</taxon>
        <taxon>Malacostraca</taxon>
        <taxon>Eumalacostraca</taxon>
        <taxon>Eucarida</taxon>
        <taxon>Decapoda</taxon>
        <taxon>Pleocyemata</taxon>
        <taxon>Astacidea</taxon>
        <taxon>Parastacoidea</taxon>
        <taxon>Parastacidae</taxon>
        <taxon>Cherax</taxon>
    </lineage>
</organism>
<reference evidence="3 4" key="1">
    <citation type="journal article" date="2024" name="BMC Genomics">
        <title>Genome assembly of redclaw crayfish (Cherax quadricarinatus) provides insights into its immune adaptation and hypoxia tolerance.</title>
        <authorList>
            <person name="Liu Z."/>
            <person name="Zheng J."/>
            <person name="Li H."/>
            <person name="Fang K."/>
            <person name="Wang S."/>
            <person name="He J."/>
            <person name="Zhou D."/>
            <person name="Weng S."/>
            <person name="Chi M."/>
            <person name="Gu Z."/>
            <person name="He J."/>
            <person name="Li F."/>
            <person name="Wang M."/>
        </authorList>
    </citation>
    <scope>NUCLEOTIDE SEQUENCE [LARGE SCALE GENOMIC DNA]</scope>
    <source>
        <strain evidence="3">ZL_2023a</strain>
    </source>
</reference>
<evidence type="ECO:0000313" key="4">
    <source>
        <dbReference type="Proteomes" id="UP001445076"/>
    </source>
</evidence>
<keyword evidence="1" id="KW-0732">Signal</keyword>
<dbReference type="EMBL" id="JARKIK010000085">
    <property type="protein sequence ID" value="KAK8724548.1"/>
    <property type="molecule type" value="Genomic_DNA"/>
</dbReference>
<dbReference type="InterPro" id="IPR036508">
    <property type="entry name" value="Chitin-bd_dom_sf"/>
</dbReference>
<accession>A0AAW0W4X0</accession>